<dbReference type="Gene3D" id="2.60.120.200">
    <property type="match status" value="1"/>
</dbReference>
<evidence type="ECO:0000256" key="1">
    <source>
        <dbReference type="ARBA" id="ARBA00006865"/>
    </source>
</evidence>
<keyword evidence="4" id="KW-1185">Reference proteome</keyword>
<dbReference type="SUPFAM" id="SSF49899">
    <property type="entry name" value="Concanavalin A-like lectins/glucanases"/>
    <property type="match status" value="1"/>
</dbReference>
<proteinExistence type="inferred from homology"/>
<evidence type="ECO:0000313" key="3">
    <source>
        <dbReference type="EMBL" id="QSI76718.1"/>
    </source>
</evidence>
<dbReference type="GO" id="GO:0016787">
    <property type="term" value="F:hydrolase activity"/>
    <property type="evidence" value="ECO:0007669"/>
    <property type="project" value="UniProtKB-KW"/>
</dbReference>
<evidence type="ECO:0000259" key="2">
    <source>
        <dbReference type="PROSITE" id="PS51762"/>
    </source>
</evidence>
<protein>
    <submittedName>
        <fullName evidence="3">Glycoside hydrolase family 16 protein</fullName>
    </submittedName>
</protein>
<dbReference type="InterPro" id="IPR013320">
    <property type="entry name" value="ConA-like_dom_sf"/>
</dbReference>
<name>A0ABX7M4P9_9RHOO</name>
<dbReference type="PROSITE" id="PS51762">
    <property type="entry name" value="GH16_2"/>
    <property type="match status" value="1"/>
</dbReference>
<feature type="domain" description="GH16" evidence="2">
    <location>
        <begin position="2"/>
        <end position="268"/>
    </location>
</feature>
<dbReference type="InterPro" id="IPR000757">
    <property type="entry name" value="Beta-glucanase-like"/>
</dbReference>
<dbReference type="EMBL" id="CP071060">
    <property type="protein sequence ID" value="QSI76718.1"/>
    <property type="molecule type" value="Genomic_DNA"/>
</dbReference>
<dbReference type="CDD" id="cd00413">
    <property type="entry name" value="Glyco_hydrolase_16"/>
    <property type="match status" value="1"/>
</dbReference>
<sequence length="268" mass="30644">MADTPRNPLDKPGYELVFNDDFDAATLNTTHWLPLYLPQWSSRARSRPNYRIADSQLVLQITADQQPWCPEFNGGVKVSNLQTGVHAGLLGSAQGQHRFSADCRVREEQTPQQLFCPQYGYIEIRCRGGRGLRNVFGFWMIGFEDTPERSAEICPFELKGWNAGSERATLGFGLHPFGDPTIRDEFFEREFPIDATEFHLYAVDWSPEGVAFYLDNQLIHRTSQSPAYPMQLMLNLYELPPTDDRPDAAPDYPTEFAIDYVRAWRRAG</sequence>
<dbReference type="RefSeq" id="WP_206254343.1">
    <property type="nucleotide sequence ID" value="NZ_CP071060.1"/>
</dbReference>
<organism evidence="3 4">
    <name type="scientific">Niveibacterium microcysteis</name>
    <dbReference type="NCBI Taxonomy" id="2811415"/>
    <lineage>
        <taxon>Bacteria</taxon>
        <taxon>Pseudomonadati</taxon>
        <taxon>Pseudomonadota</taxon>
        <taxon>Betaproteobacteria</taxon>
        <taxon>Rhodocyclales</taxon>
        <taxon>Rhodocyclaceae</taxon>
        <taxon>Niveibacterium</taxon>
    </lineage>
</organism>
<accession>A0ABX7M4P9</accession>
<comment type="similarity">
    <text evidence="1">Belongs to the glycosyl hydrolase 16 family.</text>
</comment>
<dbReference type="Proteomes" id="UP000663570">
    <property type="component" value="Chromosome"/>
</dbReference>
<reference evidence="3 4" key="1">
    <citation type="submission" date="2021-02" db="EMBL/GenBank/DDBJ databases">
        <title>Niveibacterium changnyeongensis HC41.</title>
        <authorList>
            <person name="Kang M."/>
        </authorList>
    </citation>
    <scope>NUCLEOTIDE SEQUENCE [LARGE SCALE GENOMIC DNA]</scope>
    <source>
        <strain evidence="3 4">HC41</strain>
    </source>
</reference>
<dbReference type="Pfam" id="PF00722">
    <property type="entry name" value="Glyco_hydro_16"/>
    <property type="match status" value="1"/>
</dbReference>
<keyword evidence="3" id="KW-0378">Hydrolase</keyword>
<gene>
    <name evidence="3" type="ORF">JY500_20015</name>
</gene>
<evidence type="ECO:0000313" key="4">
    <source>
        <dbReference type="Proteomes" id="UP000663570"/>
    </source>
</evidence>